<dbReference type="Proteomes" id="UP000321947">
    <property type="component" value="Unassembled WGS sequence"/>
</dbReference>
<organism evidence="2 4">
    <name type="scientific">Cucumis melo var. makuwa</name>
    <name type="common">Oriental melon</name>
    <dbReference type="NCBI Taxonomy" id="1194695"/>
    <lineage>
        <taxon>Eukaryota</taxon>
        <taxon>Viridiplantae</taxon>
        <taxon>Streptophyta</taxon>
        <taxon>Embryophyta</taxon>
        <taxon>Tracheophyta</taxon>
        <taxon>Spermatophyta</taxon>
        <taxon>Magnoliopsida</taxon>
        <taxon>eudicotyledons</taxon>
        <taxon>Gunneridae</taxon>
        <taxon>Pentapetalae</taxon>
        <taxon>rosids</taxon>
        <taxon>fabids</taxon>
        <taxon>Cucurbitales</taxon>
        <taxon>Cucurbitaceae</taxon>
        <taxon>Benincaseae</taxon>
        <taxon>Cucumis</taxon>
    </lineage>
</organism>
<name>A0A5A7UVL9_CUCMM</name>
<protein>
    <submittedName>
        <fullName evidence="2">Uncharacterized protein</fullName>
    </submittedName>
</protein>
<evidence type="ECO:0000313" key="3">
    <source>
        <dbReference type="EMBL" id="TYK18282.1"/>
    </source>
</evidence>
<feature type="region of interest" description="Disordered" evidence="1">
    <location>
        <begin position="37"/>
        <end position="57"/>
    </location>
</feature>
<comment type="caution">
    <text evidence="2">The sequence shown here is derived from an EMBL/GenBank/DDBJ whole genome shotgun (WGS) entry which is preliminary data.</text>
</comment>
<evidence type="ECO:0000256" key="1">
    <source>
        <dbReference type="SAM" id="MobiDB-lite"/>
    </source>
</evidence>
<dbReference type="Proteomes" id="UP000321393">
    <property type="component" value="Unassembled WGS sequence"/>
</dbReference>
<dbReference type="EMBL" id="SSTD01007927">
    <property type="protein sequence ID" value="TYK18282.1"/>
    <property type="molecule type" value="Genomic_DNA"/>
</dbReference>
<sequence length="209" mass="23809">MIDEELQGDGLPEIRNFLKQNAPSISRNPFEALRKLRGEEENLDRPERDSVLESSSDFSVSECKTQIWPLPIIETPPQRKPFQLIPENYLSTSRPLSRGELLFEISTSCLKKVENSEDEIMEVESVTSVSSAKIEPVEEEEIQTETRKLEDSDSLSPNITKLFSSPKKETMCKSPSIFPSQELVPFLAAYEIELMKGRGSKDEDYIIKH</sequence>
<dbReference type="EMBL" id="SSTE01007192">
    <property type="protein sequence ID" value="KAA0057561.1"/>
    <property type="molecule type" value="Genomic_DNA"/>
</dbReference>
<evidence type="ECO:0000313" key="5">
    <source>
        <dbReference type="Proteomes" id="UP000321947"/>
    </source>
</evidence>
<proteinExistence type="predicted"/>
<dbReference type="AlphaFoldDB" id="A0A5A7UVL9"/>
<reference evidence="4 5" key="1">
    <citation type="submission" date="2019-08" db="EMBL/GenBank/DDBJ databases">
        <title>Draft genome sequences of two oriental melons (Cucumis melo L. var makuwa).</title>
        <authorList>
            <person name="Kwon S.-Y."/>
        </authorList>
    </citation>
    <scope>NUCLEOTIDE SEQUENCE [LARGE SCALE GENOMIC DNA]</scope>
    <source>
        <strain evidence="5">cv. Chang Bougi</strain>
        <strain evidence="4">cv. SW 3</strain>
        <tissue evidence="2">Leaf</tissue>
    </source>
</reference>
<accession>A0A5A7UVL9</accession>
<evidence type="ECO:0000313" key="4">
    <source>
        <dbReference type="Proteomes" id="UP000321393"/>
    </source>
</evidence>
<evidence type="ECO:0000313" key="2">
    <source>
        <dbReference type="EMBL" id="KAA0057561.1"/>
    </source>
</evidence>
<feature type="compositionally biased region" description="Basic and acidic residues" evidence="1">
    <location>
        <begin position="37"/>
        <end position="51"/>
    </location>
</feature>
<gene>
    <name evidence="3" type="ORF">E5676_scaffold411G002250</name>
    <name evidence="2" type="ORF">E6C27_scaffold497G00330</name>
</gene>